<protein>
    <submittedName>
        <fullName evidence="1">Uncharacterized protein</fullName>
    </submittedName>
</protein>
<comment type="caution">
    <text evidence="1">The sequence shown here is derived from an EMBL/GenBank/DDBJ whole genome shotgun (WGS) entry which is preliminary data.</text>
</comment>
<gene>
    <name evidence="1" type="ORF">PM10SUCC1_28600</name>
</gene>
<reference evidence="1" key="1">
    <citation type="submission" date="2022-12" db="EMBL/GenBank/DDBJ databases">
        <title>Reference genome sequencing for broad-spectrum identification of bacterial and archaeal isolates by mass spectrometry.</title>
        <authorList>
            <person name="Sekiguchi Y."/>
            <person name="Tourlousse D.M."/>
        </authorList>
    </citation>
    <scope>NUCLEOTIDE SEQUENCE</scope>
    <source>
        <strain evidence="1">10succ1</strain>
    </source>
</reference>
<sequence length="84" mass="9768">METAEKYGISTLSTDNKNETISMLANTYIYTCNNPFFTVESTKDVEELRKRIIQYINTEECMGEKIIDLMENRLFIGLSTLRDD</sequence>
<name>A0A9W6LNH1_9FUSO</name>
<dbReference type="AlphaFoldDB" id="A0A9W6LNH1"/>
<keyword evidence="2" id="KW-1185">Reference proteome</keyword>
<accession>A0A9W6LNH1</accession>
<dbReference type="Proteomes" id="UP001144471">
    <property type="component" value="Unassembled WGS sequence"/>
</dbReference>
<evidence type="ECO:0000313" key="2">
    <source>
        <dbReference type="Proteomes" id="UP001144471"/>
    </source>
</evidence>
<dbReference type="EMBL" id="BSDY01000016">
    <property type="protein sequence ID" value="GLI57346.1"/>
    <property type="molecule type" value="Genomic_DNA"/>
</dbReference>
<evidence type="ECO:0000313" key="1">
    <source>
        <dbReference type="EMBL" id="GLI57346.1"/>
    </source>
</evidence>
<organism evidence="1 2">
    <name type="scientific">Propionigenium maris DSM 9537</name>
    <dbReference type="NCBI Taxonomy" id="1123000"/>
    <lineage>
        <taxon>Bacteria</taxon>
        <taxon>Fusobacteriati</taxon>
        <taxon>Fusobacteriota</taxon>
        <taxon>Fusobacteriia</taxon>
        <taxon>Fusobacteriales</taxon>
        <taxon>Fusobacteriaceae</taxon>
        <taxon>Propionigenium</taxon>
    </lineage>
</organism>
<proteinExistence type="predicted"/>